<dbReference type="Pfam" id="PF19060">
    <property type="entry name" value="DVNP"/>
    <property type="match status" value="1"/>
</dbReference>
<sequence length="151" mass="17326">MSYKYFVFRKINHARLKSKKKILNYNFFFLYYITNKYTMGHKKGANGAYQISGHSYSVVRGSRPQVMHGTAYKTVGGLTKSSLMYNKYGRIVSRRKHATAKRENRLKKAGWVPIGKGKFGSVFIGDKSKSSKKSSKGRTRRGSSRKSRRSH</sequence>
<evidence type="ECO:0000313" key="2">
    <source>
        <dbReference type="EMBL" id="QHT86639.1"/>
    </source>
</evidence>
<protein>
    <submittedName>
        <fullName evidence="2">Uncharacterized protein</fullName>
    </submittedName>
</protein>
<dbReference type="AlphaFoldDB" id="A0A6C0I1I6"/>
<dbReference type="EMBL" id="MN740075">
    <property type="protein sequence ID" value="QHT86639.1"/>
    <property type="molecule type" value="Genomic_DNA"/>
</dbReference>
<dbReference type="GO" id="GO:0051276">
    <property type="term" value="P:chromosome organization"/>
    <property type="evidence" value="ECO:0007669"/>
    <property type="project" value="InterPro"/>
</dbReference>
<name>A0A6C0I1I6_9ZZZZ</name>
<dbReference type="InterPro" id="IPR043928">
    <property type="entry name" value="DNVP"/>
</dbReference>
<feature type="compositionally biased region" description="Basic residues" evidence="1">
    <location>
        <begin position="130"/>
        <end position="151"/>
    </location>
</feature>
<accession>A0A6C0I1I6</accession>
<dbReference type="GO" id="GO:0003677">
    <property type="term" value="F:DNA binding"/>
    <property type="evidence" value="ECO:0007669"/>
    <property type="project" value="InterPro"/>
</dbReference>
<proteinExistence type="predicted"/>
<evidence type="ECO:0000256" key="1">
    <source>
        <dbReference type="SAM" id="MobiDB-lite"/>
    </source>
</evidence>
<organism evidence="2">
    <name type="scientific">viral metagenome</name>
    <dbReference type="NCBI Taxonomy" id="1070528"/>
    <lineage>
        <taxon>unclassified sequences</taxon>
        <taxon>metagenomes</taxon>
        <taxon>organismal metagenomes</taxon>
    </lineage>
</organism>
<feature type="region of interest" description="Disordered" evidence="1">
    <location>
        <begin position="119"/>
        <end position="151"/>
    </location>
</feature>
<reference evidence="2" key="1">
    <citation type="journal article" date="2020" name="Nature">
        <title>Giant virus diversity and host interactions through global metagenomics.</title>
        <authorList>
            <person name="Schulz F."/>
            <person name="Roux S."/>
            <person name="Paez-Espino D."/>
            <person name="Jungbluth S."/>
            <person name="Walsh D.A."/>
            <person name="Denef V.J."/>
            <person name="McMahon K.D."/>
            <person name="Konstantinidis K.T."/>
            <person name="Eloe-Fadrosh E.A."/>
            <person name="Kyrpides N.C."/>
            <person name="Woyke T."/>
        </authorList>
    </citation>
    <scope>NUCLEOTIDE SEQUENCE</scope>
    <source>
        <strain evidence="2">GVMAG-M-3300023184-18</strain>
    </source>
</reference>